<keyword evidence="2 4" id="KW-0560">Oxidoreductase</keyword>
<dbReference type="InterPro" id="IPR006140">
    <property type="entry name" value="D-isomer_DH_NAD-bd"/>
</dbReference>
<dbReference type="EMBL" id="CACRTZ010000033">
    <property type="protein sequence ID" value="VYU64331.1"/>
    <property type="molecule type" value="Genomic_DNA"/>
</dbReference>
<name>A0A6N3GKB7_9ENTR</name>
<keyword evidence="3" id="KW-0520">NAD</keyword>
<dbReference type="PANTHER" id="PTHR10996:SF178">
    <property type="entry name" value="2-HYDROXYACID DEHYDROGENASE YGL185C-RELATED"/>
    <property type="match status" value="1"/>
</dbReference>
<dbReference type="InterPro" id="IPR006139">
    <property type="entry name" value="D-isomer_2_OHA_DH_cat_dom"/>
</dbReference>
<dbReference type="AlphaFoldDB" id="A0A6N3GKB7"/>
<dbReference type="GO" id="GO:0051287">
    <property type="term" value="F:NAD binding"/>
    <property type="evidence" value="ECO:0007669"/>
    <property type="project" value="InterPro"/>
</dbReference>
<dbReference type="CDD" id="cd12156">
    <property type="entry name" value="HPPR"/>
    <property type="match status" value="1"/>
</dbReference>
<dbReference type="SUPFAM" id="SSF51735">
    <property type="entry name" value="NAD(P)-binding Rossmann-fold domains"/>
    <property type="match status" value="1"/>
</dbReference>
<evidence type="ECO:0000259" key="5">
    <source>
        <dbReference type="Pfam" id="PF00389"/>
    </source>
</evidence>
<dbReference type="PANTHER" id="PTHR10996">
    <property type="entry name" value="2-HYDROXYACID DEHYDROGENASE-RELATED"/>
    <property type="match status" value="1"/>
</dbReference>
<dbReference type="FunFam" id="3.40.50.720:FF:000213">
    <property type="entry name" value="Putative 2-hydroxyacid dehydrogenase"/>
    <property type="match status" value="1"/>
</dbReference>
<sequence length="327" mass="34761">MCWPQLWTNAMKPSILQLNPILIPAISEKLNALYTVHRYFELEDKEAFIKEFGNSIRGVVSGGHTGISNALMEQLPALEVVAINGVGVDAVDLNYARKRNIHVTATLGALTEDVADLAIGLLIATCRGICSGDRVVRAGEWAKNPHPGAIPLSRRFSGMRVGIVGMGRVGRAIATRAAAFGCPIAYTDLHAMPDLDYPFIADLQALARQSDALILSASADKAEGIVNAPVLEALGENGFLINIARGKLVNEPDLVQALTVGKIQGAGLDVFVDEPNVPAPLLSMDNVVLQAHRASATVETRTAMGEMVLESLAQALSGHRPDCSLTS</sequence>
<evidence type="ECO:0000259" key="6">
    <source>
        <dbReference type="Pfam" id="PF02826"/>
    </source>
</evidence>
<feature type="domain" description="D-isomer specific 2-hydroxyacid dehydrogenase NAD-binding" evidence="6">
    <location>
        <begin position="119"/>
        <end position="294"/>
    </location>
</feature>
<comment type="similarity">
    <text evidence="4">Belongs to the D-isomer specific 2-hydroxyacid dehydrogenase family.</text>
</comment>
<proteinExistence type="inferred from homology"/>
<dbReference type="Pfam" id="PF02826">
    <property type="entry name" value="2-Hacid_dh_C"/>
    <property type="match status" value="1"/>
</dbReference>
<dbReference type="SUPFAM" id="SSF52283">
    <property type="entry name" value="Formate/glycerate dehydrogenase catalytic domain-like"/>
    <property type="match status" value="1"/>
</dbReference>
<evidence type="ECO:0000256" key="3">
    <source>
        <dbReference type="ARBA" id="ARBA00023027"/>
    </source>
</evidence>
<dbReference type="Pfam" id="PF00389">
    <property type="entry name" value="2-Hacid_dh"/>
    <property type="match status" value="1"/>
</dbReference>
<evidence type="ECO:0000256" key="1">
    <source>
        <dbReference type="ARBA" id="ARBA00022857"/>
    </source>
</evidence>
<dbReference type="EC" id="1.1.1.79" evidence="7"/>
<gene>
    <name evidence="7" type="primary">ghrB_2</name>
    <name evidence="7" type="ORF">EMLFYP7_03239</name>
</gene>
<evidence type="ECO:0000256" key="4">
    <source>
        <dbReference type="RuleBase" id="RU003719"/>
    </source>
</evidence>
<reference evidence="7" key="1">
    <citation type="submission" date="2019-11" db="EMBL/GenBank/DDBJ databases">
        <authorList>
            <person name="Feng L."/>
        </authorList>
    </citation>
    <scope>NUCLEOTIDE SEQUENCE</scope>
    <source>
        <strain evidence="7">EMassiliensisLFYP7</strain>
    </source>
</reference>
<dbReference type="GO" id="GO:0005829">
    <property type="term" value="C:cytosol"/>
    <property type="evidence" value="ECO:0007669"/>
    <property type="project" value="TreeGrafter"/>
</dbReference>
<feature type="domain" description="D-isomer specific 2-hydroxyacid dehydrogenase catalytic" evidence="5">
    <location>
        <begin position="42"/>
        <end position="321"/>
    </location>
</feature>
<organism evidence="7">
    <name type="scientific">Phytobacter massiliensis</name>
    <dbReference type="NCBI Taxonomy" id="1485952"/>
    <lineage>
        <taxon>Bacteria</taxon>
        <taxon>Pseudomonadati</taxon>
        <taxon>Pseudomonadota</taxon>
        <taxon>Gammaproteobacteria</taxon>
        <taxon>Enterobacterales</taxon>
        <taxon>Enterobacteriaceae</taxon>
        <taxon>Phytobacter</taxon>
    </lineage>
</organism>
<evidence type="ECO:0000313" key="7">
    <source>
        <dbReference type="EMBL" id="VYU64331.1"/>
    </source>
</evidence>
<dbReference type="GO" id="GO:0030267">
    <property type="term" value="F:glyoxylate reductase (NADPH) activity"/>
    <property type="evidence" value="ECO:0007669"/>
    <property type="project" value="UniProtKB-EC"/>
</dbReference>
<dbReference type="InterPro" id="IPR036291">
    <property type="entry name" value="NAD(P)-bd_dom_sf"/>
</dbReference>
<protein>
    <submittedName>
        <fullName evidence="7">Glyoxylate/hydroxypyruvate reductase B</fullName>
        <ecNumber evidence="7">1.1.1.79</ecNumber>
    </submittedName>
</protein>
<keyword evidence="7" id="KW-0670">Pyruvate</keyword>
<keyword evidence="1" id="KW-0521">NADP</keyword>
<dbReference type="Gene3D" id="3.40.50.720">
    <property type="entry name" value="NAD(P)-binding Rossmann-like Domain"/>
    <property type="match status" value="2"/>
</dbReference>
<dbReference type="GO" id="GO:0016618">
    <property type="term" value="F:hydroxypyruvate reductase [NAD(P)H] activity"/>
    <property type="evidence" value="ECO:0007669"/>
    <property type="project" value="TreeGrafter"/>
</dbReference>
<evidence type="ECO:0000256" key="2">
    <source>
        <dbReference type="ARBA" id="ARBA00023002"/>
    </source>
</evidence>
<accession>A0A6N3GKB7</accession>
<dbReference type="InterPro" id="IPR050223">
    <property type="entry name" value="D-isomer_2-hydroxyacid_DH"/>
</dbReference>